<dbReference type="InterPro" id="IPR012373">
    <property type="entry name" value="Ferrdict_sens_TM"/>
</dbReference>
<reference evidence="4" key="1">
    <citation type="submission" date="2023-08" db="EMBL/GenBank/DDBJ databases">
        <title>Comparative genomics and taxonomic characterization of three novel marine species of genus Marivirga.</title>
        <authorList>
            <person name="Muhammad N."/>
            <person name="Kim S.-G."/>
        </authorList>
    </citation>
    <scope>NUCLEOTIDE SEQUENCE</scope>
    <source>
        <strain evidence="4">BKB1-2</strain>
    </source>
</reference>
<dbReference type="PANTHER" id="PTHR30273:SF2">
    <property type="entry name" value="PROTEIN FECR"/>
    <property type="match status" value="1"/>
</dbReference>
<keyword evidence="1" id="KW-1133">Transmembrane helix</keyword>
<feature type="domain" description="Protein FecR C-terminal" evidence="3">
    <location>
        <begin position="236"/>
        <end position="300"/>
    </location>
</feature>
<protein>
    <submittedName>
        <fullName evidence="4">FecR family protein</fullName>
    </submittedName>
</protein>
<accession>A0AA49GDY7</accession>
<gene>
    <name evidence="4" type="ORF">QYS47_26905</name>
</gene>
<dbReference type="InterPro" id="IPR032508">
    <property type="entry name" value="FecR_C"/>
</dbReference>
<evidence type="ECO:0000313" key="4">
    <source>
        <dbReference type="EMBL" id="WKK80686.1"/>
    </source>
</evidence>
<dbReference type="Proteomes" id="UP001232019">
    <property type="component" value="Chromosome"/>
</dbReference>
<dbReference type="Pfam" id="PF04773">
    <property type="entry name" value="FecR"/>
    <property type="match status" value="1"/>
</dbReference>
<dbReference type="InterPro" id="IPR006860">
    <property type="entry name" value="FecR"/>
</dbReference>
<dbReference type="RefSeq" id="WP_302125286.1">
    <property type="nucleotide sequence ID" value="NZ_CP129968.2"/>
</dbReference>
<dbReference type="KEGG" id="marp:QYS47_26905"/>
<name>A0AA49GDY7_9BACT</name>
<feature type="transmembrane region" description="Helical" evidence="1">
    <location>
        <begin position="77"/>
        <end position="95"/>
    </location>
</feature>
<evidence type="ECO:0000256" key="1">
    <source>
        <dbReference type="SAM" id="Phobius"/>
    </source>
</evidence>
<organism evidence="4">
    <name type="scientific">Marivirga arenosa</name>
    <dbReference type="NCBI Taxonomy" id="3059076"/>
    <lineage>
        <taxon>Bacteria</taxon>
        <taxon>Pseudomonadati</taxon>
        <taxon>Bacteroidota</taxon>
        <taxon>Cytophagia</taxon>
        <taxon>Cytophagales</taxon>
        <taxon>Marivirgaceae</taxon>
        <taxon>Marivirga</taxon>
    </lineage>
</organism>
<dbReference type="PIRSF" id="PIRSF018266">
    <property type="entry name" value="FecR"/>
    <property type="match status" value="1"/>
</dbReference>
<proteinExistence type="predicted"/>
<evidence type="ECO:0000259" key="3">
    <source>
        <dbReference type="Pfam" id="PF16344"/>
    </source>
</evidence>
<dbReference type="GO" id="GO:0016989">
    <property type="term" value="F:sigma factor antagonist activity"/>
    <property type="evidence" value="ECO:0007669"/>
    <property type="project" value="TreeGrafter"/>
</dbReference>
<dbReference type="PANTHER" id="PTHR30273">
    <property type="entry name" value="PERIPLASMIC SIGNAL SENSOR AND SIGMA FACTOR ACTIVATOR FECR-RELATED"/>
    <property type="match status" value="1"/>
</dbReference>
<dbReference type="Pfam" id="PF16344">
    <property type="entry name" value="FecR_C"/>
    <property type="match status" value="1"/>
</dbReference>
<dbReference type="EMBL" id="CP129968">
    <property type="protein sequence ID" value="WKK80686.1"/>
    <property type="molecule type" value="Genomic_DNA"/>
</dbReference>
<feature type="domain" description="FecR protein" evidence="2">
    <location>
        <begin position="104"/>
        <end position="193"/>
    </location>
</feature>
<dbReference type="Gene3D" id="3.55.50.30">
    <property type="match status" value="1"/>
</dbReference>
<evidence type="ECO:0000259" key="2">
    <source>
        <dbReference type="Pfam" id="PF04773"/>
    </source>
</evidence>
<dbReference type="AlphaFoldDB" id="A0AA49GDY7"/>
<keyword evidence="1" id="KW-0472">Membrane</keyword>
<dbReference type="Gene3D" id="2.60.120.1440">
    <property type="match status" value="1"/>
</dbReference>
<sequence>MKKEEYIQKWLDNTLSEQEFKEFRKTDDYKNLVKLDRHLQAFRAPEYKEESEYSYLQEQLKEAPKQRQIRFNPWNSIYKVAATLLLVLLSAYLYYNYTAEDVKSTYTAEHSNFLLPDSSKVWLNAVSEVSYDAKNWKEERTLLLKGEAFFDVEKGIQFDVRTKNGNVKVLGTEFNVLARNDIFEVSCYEGSVKVSFGDDIKVLKPGDIFKAQKSNYQLIHKSLSTTPSWMNQISSFSSIPYQYVLEEFERQYDVTIDTKDINKKTLFSGSFSHDDINLALKSITEPLHLSFVIKGKKVIINRD</sequence>
<keyword evidence="1" id="KW-0812">Transmembrane</keyword>